<name>A0ABQ6VCP8_9CORY</name>
<feature type="domain" description="Alpha/beta hydrolase fold-3" evidence="2">
    <location>
        <begin position="103"/>
        <end position="322"/>
    </location>
</feature>
<dbReference type="InterPro" id="IPR029058">
    <property type="entry name" value="AB_hydrolase_fold"/>
</dbReference>
<dbReference type="PANTHER" id="PTHR48081">
    <property type="entry name" value="AB HYDROLASE SUPERFAMILY PROTEIN C4A8.06C"/>
    <property type="match status" value="1"/>
</dbReference>
<protein>
    <submittedName>
        <fullName evidence="3">Alpha/beta hydrolase</fullName>
    </submittedName>
</protein>
<comment type="caution">
    <text evidence="3">The sequence shown here is derived from an EMBL/GenBank/DDBJ whole genome shotgun (WGS) entry which is preliminary data.</text>
</comment>
<dbReference type="GO" id="GO:0016787">
    <property type="term" value="F:hydrolase activity"/>
    <property type="evidence" value="ECO:0007669"/>
    <property type="project" value="UniProtKB-KW"/>
</dbReference>
<dbReference type="Gene3D" id="3.40.50.1820">
    <property type="entry name" value="alpha/beta hydrolase"/>
    <property type="match status" value="1"/>
</dbReference>
<dbReference type="PANTHER" id="PTHR48081:SF8">
    <property type="entry name" value="ALPHA_BETA HYDROLASE FOLD-3 DOMAIN-CONTAINING PROTEIN-RELATED"/>
    <property type="match status" value="1"/>
</dbReference>
<reference evidence="3 4" key="1">
    <citation type="submission" date="2019-10" db="EMBL/GenBank/DDBJ databases">
        <title>Corynebacterium sp novel species isolated from the respiratory tract of Marmot.</title>
        <authorList>
            <person name="Zhang G."/>
        </authorList>
    </citation>
    <scope>NUCLEOTIDE SEQUENCE [LARGE SCALE GENOMIC DNA]</scope>
    <source>
        <strain evidence="3 4">336</strain>
    </source>
</reference>
<proteinExistence type="predicted"/>
<evidence type="ECO:0000313" key="4">
    <source>
        <dbReference type="Proteomes" id="UP000436181"/>
    </source>
</evidence>
<evidence type="ECO:0000259" key="2">
    <source>
        <dbReference type="Pfam" id="PF07859"/>
    </source>
</evidence>
<gene>
    <name evidence="3" type="ORF">F8377_08530</name>
</gene>
<dbReference type="RefSeq" id="WP_151844699.1">
    <property type="nucleotide sequence ID" value="NZ_WBZJ01000003.1"/>
</dbReference>
<accession>A0ABQ6VCP8</accession>
<dbReference type="Pfam" id="PF07859">
    <property type="entry name" value="Abhydrolase_3"/>
    <property type="match status" value="1"/>
</dbReference>
<sequence>MSIAMRWEAFKARRRASSRSSASSASPAANAEALIAPQPDEPPHSLRQHFAVSTRTLTVADSNFDIYSVAPMKFGGDHGAESEAFNELAPADAARQAILYVLPGGFAQPIKKRNWDFIATLANAGYRVDSPLYGLIPQHSVQHGVPLILESYTQLIRDHGAENVHVIGDSAGGGLALAALTSPYWTADEREQLNLPPANTLAPLPTPRSLLLNAPWVDIALSNPALADVADRDPLLDPLTLRRQGALWSRISSPSGTHDLSSEHPAVSPLFVGNSSLQEALSGTEVHIWCGDADISLPDARALAQKTGAELHEVTGALHMFHLGNTPEGKAARRSIVEIIDRL</sequence>
<dbReference type="SUPFAM" id="SSF53474">
    <property type="entry name" value="alpha/beta-Hydrolases"/>
    <property type="match status" value="1"/>
</dbReference>
<organism evidence="3 4">
    <name type="scientific">Corynebacterium zhongnanshanii</name>
    <dbReference type="NCBI Taxonomy" id="2768834"/>
    <lineage>
        <taxon>Bacteria</taxon>
        <taxon>Bacillati</taxon>
        <taxon>Actinomycetota</taxon>
        <taxon>Actinomycetes</taxon>
        <taxon>Mycobacteriales</taxon>
        <taxon>Corynebacteriaceae</taxon>
        <taxon>Corynebacterium</taxon>
    </lineage>
</organism>
<keyword evidence="4" id="KW-1185">Reference proteome</keyword>
<dbReference type="InterPro" id="IPR013094">
    <property type="entry name" value="AB_hydrolase_3"/>
</dbReference>
<evidence type="ECO:0000256" key="1">
    <source>
        <dbReference type="ARBA" id="ARBA00022801"/>
    </source>
</evidence>
<dbReference type="InterPro" id="IPR050300">
    <property type="entry name" value="GDXG_lipolytic_enzyme"/>
</dbReference>
<keyword evidence="1 3" id="KW-0378">Hydrolase</keyword>
<evidence type="ECO:0000313" key="3">
    <source>
        <dbReference type="EMBL" id="KAB3519940.1"/>
    </source>
</evidence>
<dbReference type="EMBL" id="WBZJ01000003">
    <property type="protein sequence ID" value="KAB3519940.1"/>
    <property type="molecule type" value="Genomic_DNA"/>
</dbReference>
<dbReference type="Proteomes" id="UP000436181">
    <property type="component" value="Unassembled WGS sequence"/>
</dbReference>